<dbReference type="EMBL" id="JADBEC010000002">
    <property type="protein sequence ID" value="MBE1508251.1"/>
    <property type="molecule type" value="Genomic_DNA"/>
</dbReference>
<evidence type="ECO:0000259" key="1">
    <source>
        <dbReference type="PROSITE" id="PS51186"/>
    </source>
</evidence>
<sequence length="269" mass="28896">MNPSPSADVGPRQEDAIEAKAFIDLYQAARGQLPDEERFDCVSLQGGCVISLPRAPATGLNRILGLGKTEDLDEAYKWMEGRRGNRFLQLNIDAASDAVKHWVQSKGLIPHGPGWAKLARNADAVADLAPGAVKTRQVLPEEARLFGAMMCAGFGFPEDLAALWSSIVGRDGWSCHYALDGDTPVGTGAMFASGSFAWLGGGTTVPSFRNRGAQKALIYARLQEGLARGVSTFVVETEALSPEKANISNANLTKMGFVHRYNRANFLLG</sequence>
<protein>
    <recommendedName>
        <fullName evidence="1">N-acetyltransferase domain-containing protein</fullName>
    </recommendedName>
</protein>
<reference evidence="2 3" key="1">
    <citation type="submission" date="2020-10" db="EMBL/GenBank/DDBJ databases">
        <title>Sequencing the genomes of 1000 actinobacteria strains.</title>
        <authorList>
            <person name="Klenk H.-P."/>
        </authorList>
    </citation>
    <scope>NUCLEOTIDE SEQUENCE [LARGE SCALE GENOMIC DNA]</scope>
    <source>
        <strain evidence="2 3">DSM 7307</strain>
    </source>
</reference>
<proteinExistence type="predicted"/>
<name>A0ABR9IYN4_RHIVS</name>
<dbReference type="Gene3D" id="3.40.630.30">
    <property type="match status" value="1"/>
</dbReference>
<accession>A0ABR9IYN4</accession>
<comment type="caution">
    <text evidence="2">The sequence shown here is derived from an EMBL/GenBank/DDBJ whole genome shotgun (WGS) entry which is preliminary data.</text>
</comment>
<dbReference type="Proteomes" id="UP000620262">
    <property type="component" value="Unassembled WGS sequence"/>
</dbReference>
<dbReference type="SUPFAM" id="SSF55729">
    <property type="entry name" value="Acyl-CoA N-acyltransferases (Nat)"/>
    <property type="match status" value="1"/>
</dbReference>
<evidence type="ECO:0000313" key="2">
    <source>
        <dbReference type="EMBL" id="MBE1508251.1"/>
    </source>
</evidence>
<dbReference type="InterPro" id="IPR000182">
    <property type="entry name" value="GNAT_dom"/>
</dbReference>
<dbReference type="InterPro" id="IPR016181">
    <property type="entry name" value="Acyl_CoA_acyltransferase"/>
</dbReference>
<organism evidence="2 3">
    <name type="scientific">Rhizobium viscosum</name>
    <name type="common">Arthrobacter viscosus</name>
    <dbReference type="NCBI Taxonomy" id="1673"/>
    <lineage>
        <taxon>Bacteria</taxon>
        <taxon>Pseudomonadati</taxon>
        <taxon>Pseudomonadota</taxon>
        <taxon>Alphaproteobacteria</taxon>
        <taxon>Hyphomicrobiales</taxon>
        <taxon>Rhizobiaceae</taxon>
        <taxon>Rhizobium/Agrobacterium group</taxon>
        <taxon>Rhizobium</taxon>
    </lineage>
</organism>
<keyword evidence="3" id="KW-1185">Reference proteome</keyword>
<evidence type="ECO:0000313" key="3">
    <source>
        <dbReference type="Proteomes" id="UP000620262"/>
    </source>
</evidence>
<dbReference type="PROSITE" id="PS51186">
    <property type="entry name" value="GNAT"/>
    <property type="match status" value="1"/>
</dbReference>
<gene>
    <name evidence="2" type="ORF">H4W29_005496</name>
</gene>
<dbReference type="RefSeq" id="WP_192731885.1">
    <property type="nucleotide sequence ID" value="NZ_BAAAVL010000002.1"/>
</dbReference>
<feature type="domain" description="N-acetyltransferase" evidence="1">
    <location>
        <begin position="133"/>
        <end position="269"/>
    </location>
</feature>